<dbReference type="RefSeq" id="WP_370563077.1">
    <property type="nucleotide sequence ID" value="NZ_JBFWIB010000002.1"/>
</dbReference>
<accession>A0ABV4HQ73</accession>
<dbReference type="EMBL" id="JBFWIC010000003">
    <property type="protein sequence ID" value="MEZ0473569.1"/>
    <property type="molecule type" value="Genomic_DNA"/>
</dbReference>
<organism evidence="2 3">
    <name type="scientific">Luteimonas salinilitoris</name>
    <dbReference type="NCBI Taxonomy" id="3237697"/>
    <lineage>
        <taxon>Bacteria</taxon>
        <taxon>Pseudomonadati</taxon>
        <taxon>Pseudomonadota</taxon>
        <taxon>Gammaproteobacteria</taxon>
        <taxon>Lysobacterales</taxon>
        <taxon>Lysobacteraceae</taxon>
        <taxon>Luteimonas</taxon>
    </lineage>
</organism>
<proteinExistence type="predicted"/>
<comment type="caution">
    <text evidence="2">The sequence shown here is derived from an EMBL/GenBank/DDBJ whole genome shotgun (WGS) entry which is preliminary data.</text>
</comment>
<evidence type="ECO:0000313" key="2">
    <source>
        <dbReference type="EMBL" id="MEZ0473569.1"/>
    </source>
</evidence>
<feature type="chain" id="PRO_5046475880" evidence="1">
    <location>
        <begin position="21"/>
        <end position="180"/>
    </location>
</feature>
<reference evidence="2 3" key="1">
    <citation type="submission" date="2024-07" db="EMBL/GenBank/DDBJ databases">
        <title>Luteimonas salilacus sp. nov., isolated from the shore soil of Salt Lake in Tibet of China.</title>
        <authorList>
            <person name="Zhang X."/>
            <person name="Li A."/>
        </authorList>
    </citation>
    <scope>NUCLEOTIDE SEQUENCE [LARGE SCALE GENOMIC DNA]</scope>
    <source>
        <strain evidence="2 3">B3-2-R+30</strain>
    </source>
</reference>
<sequence length="180" mass="20431">MKKFLLVLALLLTLVGITNADDNRENSATSIASPTLRVDFPSLNSLIQFFYVERIDRDPSIEMYLTSQADATPRSYYLGKIEPEGGPPNIESVFTMDVDRDGRKELLVLARLEVRHSGLQTSGNYFRTYVYKANASSTDFSRLKDVEEKIGEGLDGTREGEKVHYRYRDAASIRKLLSRR</sequence>
<gene>
    <name evidence="2" type="ORF">AB6713_02925</name>
</gene>
<feature type="signal peptide" evidence="1">
    <location>
        <begin position="1"/>
        <end position="20"/>
    </location>
</feature>
<dbReference type="Proteomes" id="UP001566331">
    <property type="component" value="Unassembled WGS sequence"/>
</dbReference>
<protein>
    <submittedName>
        <fullName evidence="2">Uncharacterized protein</fullName>
    </submittedName>
</protein>
<evidence type="ECO:0000256" key="1">
    <source>
        <dbReference type="SAM" id="SignalP"/>
    </source>
</evidence>
<keyword evidence="3" id="KW-1185">Reference proteome</keyword>
<evidence type="ECO:0000313" key="3">
    <source>
        <dbReference type="Proteomes" id="UP001566331"/>
    </source>
</evidence>
<name>A0ABV4HQ73_9GAMM</name>
<keyword evidence="1" id="KW-0732">Signal</keyword>